<evidence type="ECO:0000313" key="4">
    <source>
        <dbReference type="EMBL" id="AAZ46016.1"/>
    </source>
</evidence>
<dbReference type="PANTHER" id="PTHR46401">
    <property type="entry name" value="GLYCOSYLTRANSFERASE WBBK-RELATED"/>
    <property type="match status" value="1"/>
</dbReference>
<reference evidence="4" key="1">
    <citation type="submission" date="2005-08" db="EMBL/GenBank/DDBJ databases">
        <title>Complete sequence of Dechloromonas aromatica RCB.</title>
        <authorList>
            <person name="Salinero K.K."/>
            <person name="Copeland A."/>
            <person name="Lucas S."/>
            <person name="Lapidus A."/>
            <person name="Barry K."/>
            <person name="Detter J.C."/>
            <person name="Glavina T."/>
            <person name="Hammon N."/>
            <person name="Israni S."/>
            <person name="Pitluck S."/>
            <person name="Di Bartolo G."/>
            <person name="Trong S."/>
            <person name="Schmutz J."/>
            <person name="Larimer F."/>
            <person name="Land M."/>
            <person name="Ivanova N."/>
            <person name="Richardson P."/>
        </authorList>
    </citation>
    <scope>NUCLEOTIDE SEQUENCE</scope>
    <source>
        <strain evidence="4">RCB</strain>
    </source>
</reference>
<dbReference type="HOGENOM" id="CLU_009583_27_5_4"/>
<dbReference type="KEGG" id="dar:Daro_1261"/>
<dbReference type="InterPro" id="IPR028098">
    <property type="entry name" value="Glyco_trans_4-like_N"/>
</dbReference>
<dbReference type="CAZy" id="GT4">
    <property type="family name" value="Glycosyltransferase Family 4"/>
</dbReference>
<dbReference type="SUPFAM" id="SSF53756">
    <property type="entry name" value="UDP-Glycosyltransferase/glycogen phosphorylase"/>
    <property type="match status" value="1"/>
</dbReference>
<protein>
    <submittedName>
        <fullName evidence="4">Glycosyl transferase, group 1</fullName>
    </submittedName>
</protein>
<dbReference type="CDD" id="cd03809">
    <property type="entry name" value="GT4_MtfB-like"/>
    <property type="match status" value="1"/>
</dbReference>
<dbReference type="eggNOG" id="COG0438">
    <property type="taxonomic scope" value="Bacteria"/>
</dbReference>
<evidence type="ECO:0000259" key="2">
    <source>
        <dbReference type="Pfam" id="PF00534"/>
    </source>
</evidence>
<dbReference type="Gene3D" id="3.40.50.2000">
    <property type="entry name" value="Glycogen Phosphorylase B"/>
    <property type="match status" value="2"/>
</dbReference>
<dbReference type="Pfam" id="PF13439">
    <property type="entry name" value="Glyco_transf_4"/>
    <property type="match status" value="1"/>
</dbReference>
<feature type="domain" description="Glycosyltransferase subfamily 4-like N-terminal" evidence="3">
    <location>
        <begin position="71"/>
        <end position="198"/>
    </location>
</feature>
<feature type="domain" description="Glycosyl transferase family 1" evidence="2">
    <location>
        <begin position="221"/>
        <end position="370"/>
    </location>
</feature>
<dbReference type="PANTHER" id="PTHR46401:SF2">
    <property type="entry name" value="GLYCOSYLTRANSFERASE WBBK-RELATED"/>
    <property type="match status" value="1"/>
</dbReference>
<proteinExistence type="predicted"/>
<dbReference type="EMBL" id="CP000089">
    <property type="protein sequence ID" value="AAZ46016.1"/>
    <property type="molecule type" value="Genomic_DNA"/>
</dbReference>
<dbReference type="GO" id="GO:0016757">
    <property type="term" value="F:glycosyltransferase activity"/>
    <property type="evidence" value="ECO:0007669"/>
    <property type="project" value="InterPro"/>
</dbReference>
<sequence length="402" mass="44950">MSKLNQMPFCAIPSAVPKNAIHIGIDASNIRQGGGITHLSQLLDSVAGSNGMVRITVWASRGTLNRLPDAPWLEKRTHRWLEANLLLRALWQQFVLPIELIDANCDVLFAPGGILPLRVGVPTVAMSQNLTPFEPGEAARFGVVSFMRLKMWLLKQLQSRSFRRASGIVFLTRYARDIVCRAARVKQCPIAVIPHGVEERFFEQPRRARPLEECSEGAPFNLLYVSNLMPYKHQEKVADAIARLRRQGLPVAIDFVGPEVMGNGAAFARYLRQLDPAGQFLSWRGEVPFDELHQAYKQADAFIFASSCENLPNILIEAMAAGLPVLCSNRGPMPEVLGEAGEYFDPLSPDSNVNAIEHLLKDHDARSRLARLAFVRAHDYSWCRCADETLGFIREVVKESRR</sequence>
<accession>Q47GL5</accession>
<evidence type="ECO:0000256" key="1">
    <source>
        <dbReference type="ARBA" id="ARBA00022679"/>
    </source>
</evidence>
<dbReference type="GO" id="GO:0009103">
    <property type="term" value="P:lipopolysaccharide biosynthetic process"/>
    <property type="evidence" value="ECO:0007669"/>
    <property type="project" value="TreeGrafter"/>
</dbReference>
<evidence type="ECO:0000259" key="3">
    <source>
        <dbReference type="Pfam" id="PF13439"/>
    </source>
</evidence>
<dbReference type="InterPro" id="IPR001296">
    <property type="entry name" value="Glyco_trans_1"/>
</dbReference>
<dbReference type="STRING" id="159087.Daro_1261"/>
<gene>
    <name evidence="4" type="ordered locus">Daro_1261</name>
</gene>
<dbReference type="Pfam" id="PF00534">
    <property type="entry name" value="Glycos_transf_1"/>
    <property type="match status" value="1"/>
</dbReference>
<dbReference type="OrthoDB" id="433681at2"/>
<name>Q47GL5_DECAR</name>
<organism evidence="4">
    <name type="scientific">Dechloromonas aromatica (strain RCB)</name>
    <dbReference type="NCBI Taxonomy" id="159087"/>
    <lineage>
        <taxon>Bacteria</taxon>
        <taxon>Pseudomonadati</taxon>
        <taxon>Pseudomonadota</taxon>
        <taxon>Betaproteobacteria</taxon>
        <taxon>Rhodocyclales</taxon>
        <taxon>Azonexaceae</taxon>
        <taxon>Dechloromonas</taxon>
    </lineage>
</organism>
<dbReference type="AlphaFoldDB" id="Q47GL5"/>
<keyword evidence="1 4" id="KW-0808">Transferase</keyword>